<proteinExistence type="predicted"/>
<reference evidence="3" key="1">
    <citation type="journal article" date="2019" name="Int. J. Syst. Evol. Microbiol.">
        <title>The Global Catalogue of Microorganisms (GCM) 10K type strain sequencing project: providing services to taxonomists for standard genome sequencing and annotation.</title>
        <authorList>
            <consortium name="The Broad Institute Genomics Platform"/>
            <consortium name="The Broad Institute Genome Sequencing Center for Infectious Disease"/>
            <person name="Wu L."/>
            <person name="Ma J."/>
        </authorList>
    </citation>
    <scope>NUCLEOTIDE SEQUENCE [LARGE SCALE GENOMIC DNA]</scope>
    <source>
        <strain evidence="3">NBRC 106593</strain>
    </source>
</reference>
<dbReference type="SUPFAM" id="SSF101386">
    <property type="entry name" value="all-alpha NTP pyrophosphatases"/>
    <property type="match status" value="1"/>
</dbReference>
<dbReference type="EMBL" id="JBHSWJ010000002">
    <property type="protein sequence ID" value="MFC6712740.1"/>
    <property type="molecule type" value="Genomic_DNA"/>
</dbReference>
<evidence type="ECO:0000259" key="1">
    <source>
        <dbReference type="Pfam" id="PF03819"/>
    </source>
</evidence>
<dbReference type="RefSeq" id="WP_377820209.1">
    <property type="nucleotide sequence ID" value="NZ_JBHSWJ010000002.1"/>
</dbReference>
<keyword evidence="3" id="KW-1185">Reference proteome</keyword>
<organism evidence="2 3">
    <name type="scientific">Branchiibius cervicis</name>
    <dbReference type="NCBI Taxonomy" id="908252"/>
    <lineage>
        <taxon>Bacteria</taxon>
        <taxon>Bacillati</taxon>
        <taxon>Actinomycetota</taxon>
        <taxon>Actinomycetes</taxon>
        <taxon>Micrococcales</taxon>
        <taxon>Dermacoccaceae</taxon>
        <taxon>Branchiibius</taxon>
    </lineage>
</organism>
<dbReference type="Proteomes" id="UP001596356">
    <property type="component" value="Unassembled WGS sequence"/>
</dbReference>
<evidence type="ECO:0000313" key="2">
    <source>
        <dbReference type="EMBL" id="MFC6712740.1"/>
    </source>
</evidence>
<feature type="domain" description="NTP pyrophosphohydrolase MazG-like" evidence="1">
    <location>
        <begin position="34"/>
        <end position="97"/>
    </location>
</feature>
<accession>A0ABW2AQH7</accession>
<sequence>MASFAEMHERALQVRRMYAEWETTRYGREWTAEELALGFVGDVGDLVKLVQGKAGVRPREDLDEALAHELADCLWCVMVLAEKYDIDLERAFADVMAGLEQHLRTERSGEPRPHPPVS</sequence>
<evidence type="ECO:0000313" key="3">
    <source>
        <dbReference type="Proteomes" id="UP001596356"/>
    </source>
</evidence>
<dbReference type="InterPro" id="IPR004518">
    <property type="entry name" value="MazG-like_dom"/>
</dbReference>
<gene>
    <name evidence="2" type="ORF">ACFQBT_02295</name>
</gene>
<dbReference type="Gene3D" id="1.10.287.1080">
    <property type="entry name" value="MazG-like"/>
    <property type="match status" value="1"/>
</dbReference>
<dbReference type="Pfam" id="PF03819">
    <property type="entry name" value="MazG"/>
    <property type="match status" value="1"/>
</dbReference>
<name>A0ABW2AQH7_9MICO</name>
<protein>
    <submittedName>
        <fullName evidence="2">MazG nucleotide pyrophosphohydrolase domain-containing protein</fullName>
    </submittedName>
</protein>
<comment type="caution">
    <text evidence="2">The sequence shown here is derived from an EMBL/GenBank/DDBJ whole genome shotgun (WGS) entry which is preliminary data.</text>
</comment>